<protein>
    <submittedName>
        <fullName evidence="4">Pathogenicity protein</fullName>
    </submittedName>
</protein>
<dbReference type="EMBL" id="AZHC01000002">
    <property type="protein sequence ID" value="OAA50683.1"/>
    <property type="molecule type" value="Genomic_DNA"/>
</dbReference>
<dbReference type="OrthoDB" id="434647at2759"/>
<evidence type="ECO:0000313" key="5">
    <source>
        <dbReference type="Proteomes" id="UP000243498"/>
    </source>
</evidence>
<evidence type="ECO:0000259" key="3">
    <source>
        <dbReference type="Pfam" id="PF06110"/>
    </source>
</evidence>
<dbReference type="AlphaFoldDB" id="A0A167JSC9"/>
<reference evidence="4 5" key="1">
    <citation type="journal article" date="2016" name="Genome Biol. Evol.">
        <title>Divergent and convergent evolution of fungal pathogenicity.</title>
        <authorList>
            <person name="Shang Y."/>
            <person name="Xiao G."/>
            <person name="Zheng P."/>
            <person name="Cen K."/>
            <person name="Zhan S."/>
            <person name="Wang C."/>
        </authorList>
    </citation>
    <scope>NUCLEOTIDE SEQUENCE [LARGE SCALE GENOMIC DNA]</scope>
    <source>
        <strain evidence="4 5">RCEF 4871</strain>
    </source>
</reference>
<keyword evidence="2" id="KW-0812">Transmembrane</keyword>
<dbReference type="Proteomes" id="UP000243498">
    <property type="component" value="Unassembled WGS sequence"/>
</dbReference>
<feature type="compositionally biased region" description="Basic and acidic residues" evidence="1">
    <location>
        <begin position="519"/>
        <end position="530"/>
    </location>
</feature>
<dbReference type="PANTHER" id="PTHR12300">
    <property type="entry name" value="HVA22-LIKE PROTEINS"/>
    <property type="match status" value="1"/>
</dbReference>
<feature type="transmembrane region" description="Helical" evidence="2">
    <location>
        <begin position="263"/>
        <end position="290"/>
    </location>
</feature>
<organism evidence="4 5">
    <name type="scientific">Metarhizium rileyi (strain RCEF 4871)</name>
    <name type="common">Nomuraea rileyi</name>
    <dbReference type="NCBI Taxonomy" id="1649241"/>
    <lineage>
        <taxon>Eukaryota</taxon>
        <taxon>Fungi</taxon>
        <taxon>Dikarya</taxon>
        <taxon>Ascomycota</taxon>
        <taxon>Pezizomycotina</taxon>
        <taxon>Sordariomycetes</taxon>
        <taxon>Hypocreomycetidae</taxon>
        <taxon>Hypocreales</taxon>
        <taxon>Clavicipitaceae</taxon>
        <taxon>Metarhizium</taxon>
    </lineage>
</organism>
<dbReference type="SUPFAM" id="SSF52833">
    <property type="entry name" value="Thioredoxin-like"/>
    <property type="match status" value="1"/>
</dbReference>
<dbReference type="InterPro" id="IPR036249">
    <property type="entry name" value="Thioredoxin-like_sf"/>
</dbReference>
<dbReference type="Pfam" id="PF06110">
    <property type="entry name" value="TXD17-like_Trx"/>
    <property type="match status" value="1"/>
</dbReference>
<evidence type="ECO:0000256" key="1">
    <source>
        <dbReference type="SAM" id="MobiDB-lite"/>
    </source>
</evidence>
<proteinExistence type="predicted"/>
<keyword evidence="2" id="KW-1133">Transmembrane helix</keyword>
<feature type="region of interest" description="Disordered" evidence="1">
    <location>
        <begin position="472"/>
        <end position="575"/>
    </location>
</feature>
<dbReference type="Gene3D" id="3.40.30.10">
    <property type="entry name" value="Glutaredoxin"/>
    <property type="match status" value="1"/>
</dbReference>
<feature type="region of interest" description="Disordered" evidence="1">
    <location>
        <begin position="417"/>
        <end position="442"/>
    </location>
</feature>
<comment type="caution">
    <text evidence="4">The sequence shown here is derived from an EMBL/GenBank/DDBJ whole genome shotgun (WGS) entry which is preliminary data.</text>
</comment>
<dbReference type="InterPro" id="IPR010357">
    <property type="entry name" value="TXNDC17_dom"/>
</dbReference>
<sequence>MPILRTFVLPGSAKQLQQLDAASKVFVVFISSDDPETKQPWCPDVRAAWPHIKAAFGGETAPTVGVVEVGQRPEWRDPENVYRKSWGVNGVPTLAKYERVDGEMVETARLDENGIMDEVRIRVESDDNILPDGRLCLYELLMLLRDHVNSSQAPAVNARLDQGLFRNGWDEGHREGCAGGEKIVAHSLQPQHFILHPFSLPKFKQLPYSLLLRGRWPRRQTAAMFDLFAMLLSSVASFLFPIFASYKALKTSDPAQLTPWLMYWVVFSICLLVESWLSFILFWIPFYGYLRLFFFLYLILPQTQGARALYEEHVHPFLADNETSIDEFIAHTHERLKAAGLTYFRRAIEYFKTNILNLPPSDPEPTSSESSAGPQGYMQSLLSRFSVPTTRWAGAANTGNDFYNLLASAVSAASNAGGLAGGPGGSSARSMTDSGTLIPPHLRGSAERMNFIAAQRERLQFVLSALDREAAHIQSDGSGSSHATPPGSFAPTSTRGLDDDQTTQRPPSRLSMFSALSKSRSETDFEKVEAESGAEDDGTLRRRNVPYGSAGGSWMSWGWGGAGDVTPGSGGPKED</sequence>
<evidence type="ECO:0000313" key="4">
    <source>
        <dbReference type="EMBL" id="OAA50683.1"/>
    </source>
</evidence>
<gene>
    <name evidence="4" type="ORF">NOR_01133</name>
</gene>
<feature type="compositionally biased region" description="Gly residues" evidence="1">
    <location>
        <begin position="558"/>
        <end position="575"/>
    </location>
</feature>
<keyword evidence="2" id="KW-0472">Membrane</keyword>
<keyword evidence="5" id="KW-1185">Reference proteome</keyword>
<evidence type="ECO:0000256" key="2">
    <source>
        <dbReference type="SAM" id="Phobius"/>
    </source>
</evidence>
<feature type="transmembrane region" description="Helical" evidence="2">
    <location>
        <begin position="223"/>
        <end position="243"/>
    </location>
</feature>
<accession>A0A167JSC9</accession>
<dbReference type="InterPro" id="IPR004345">
    <property type="entry name" value="TB2_DP1_HVA22"/>
</dbReference>
<dbReference type="Pfam" id="PF03134">
    <property type="entry name" value="TB2_DP1_HVA22"/>
    <property type="match status" value="1"/>
</dbReference>
<dbReference type="PANTHER" id="PTHR12300:SF177">
    <property type="entry name" value="PROTEIN YOP1"/>
    <property type="match status" value="1"/>
</dbReference>
<name>A0A167JSC9_METRR</name>
<dbReference type="STRING" id="1081105.A0A167JSC9"/>
<feature type="domain" description="Thioredoxin" evidence="3">
    <location>
        <begin position="20"/>
        <end position="102"/>
    </location>
</feature>